<dbReference type="InterPro" id="IPR008220">
    <property type="entry name" value="HAT_MetX-like"/>
</dbReference>
<accession>A0A9P9GJM5</accession>
<evidence type="ECO:0000259" key="5">
    <source>
        <dbReference type="Pfam" id="PF00561"/>
    </source>
</evidence>
<organism evidence="6 7">
    <name type="scientific">Fusarium redolens</name>
    <dbReference type="NCBI Taxonomy" id="48865"/>
    <lineage>
        <taxon>Eukaryota</taxon>
        <taxon>Fungi</taxon>
        <taxon>Dikarya</taxon>
        <taxon>Ascomycota</taxon>
        <taxon>Pezizomycotina</taxon>
        <taxon>Sordariomycetes</taxon>
        <taxon>Hypocreomycetidae</taxon>
        <taxon>Hypocreales</taxon>
        <taxon>Nectriaceae</taxon>
        <taxon>Fusarium</taxon>
        <taxon>Fusarium redolens species complex</taxon>
    </lineage>
</organism>
<keyword evidence="6" id="KW-0378">Hydrolase</keyword>
<feature type="domain" description="AB hydrolase-1" evidence="5">
    <location>
        <begin position="67"/>
        <end position="175"/>
    </location>
</feature>
<gene>
    <name evidence="6" type="ORF">BKA55DRAFT_518696</name>
</gene>
<dbReference type="GeneID" id="70218241"/>
<dbReference type="PANTHER" id="PTHR32268:SF11">
    <property type="entry name" value="HOMOSERINE O-ACETYLTRANSFERASE"/>
    <property type="match status" value="1"/>
</dbReference>
<reference evidence="6" key="1">
    <citation type="journal article" date="2021" name="Nat. Commun.">
        <title>Genetic determinants of endophytism in the Arabidopsis root mycobiome.</title>
        <authorList>
            <person name="Mesny F."/>
            <person name="Miyauchi S."/>
            <person name="Thiergart T."/>
            <person name="Pickel B."/>
            <person name="Atanasova L."/>
            <person name="Karlsson M."/>
            <person name="Huettel B."/>
            <person name="Barry K.W."/>
            <person name="Haridas S."/>
            <person name="Chen C."/>
            <person name="Bauer D."/>
            <person name="Andreopoulos W."/>
            <person name="Pangilinan J."/>
            <person name="LaButti K."/>
            <person name="Riley R."/>
            <person name="Lipzen A."/>
            <person name="Clum A."/>
            <person name="Drula E."/>
            <person name="Henrissat B."/>
            <person name="Kohler A."/>
            <person name="Grigoriev I.V."/>
            <person name="Martin F.M."/>
            <person name="Hacquard S."/>
        </authorList>
    </citation>
    <scope>NUCLEOTIDE SEQUENCE</scope>
    <source>
        <strain evidence="6">MPI-CAGE-AT-0023</strain>
    </source>
</reference>
<keyword evidence="4" id="KW-0732">Signal</keyword>
<dbReference type="AlphaFoldDB" id="A0A9P9GJM5"/>
<dbReference type="InterPro" id="IPR000073">
    <property type="entry name" value="AB_hydrolase_1"/>
</dbReference>
<dbReference type="EMBL" id="JAGMUX010000013">
    <property type="protein sequence ID" value="KAH7240799.1"/>
    <property type="molecule type" value="Genomic_DNA"/>
</dbReference>
<sequence length="488" mass="52571">MKLWTKAILSLALFSPLIYAEASWPKPTSGSFNIEDFSFDSGEIIESLNISYQTLGELKVNPNGSNNAVLLLHGTTGSSAQFLVEEFAGALFNPGQPLDATEYFIIMRDAIGHGNSSKPSITGLRASFPKYQYSDMIRADHLLLTEHFKLNRTRLTLGVSMGGMHTWMMGSEYPGFSDALMPVACSPVEIAGHNRLFRKFITELITIDPAWKGGDYEKQPAAGLGGALMIQLVLLSSPSYWQRVFPTREAVDKYVDEHIIPRLEEYDANDQLYAWNASQSYNPKAGLKNIRVPLTAVNTADDLLNPVELGFLEDGVTNDMTPGYGRAVTIPASNETTGHDSYIMAGLWKDELEKLLARSGANYIQPQNPTTNCDMSDPKQGGDLFEMAKDGTSIPGDAGKQNTISSVPNPHQRDGEAAGGLGSSDLAGAADNAVLSASEGRESGVGEGISATGHDIPQSVTGKPGGRGGTQGKEEIRRDTGAFANKEN</sequence>
<dbReference type="InterPro" id="IPR029058">
    <property type="entry name" value="AB_hydrolase_fold"/>
</dbReference>
<feature type="compositionally biased region" description="Polar residues" evidence="3">
    <location>
        <begin position="400"/>
        <end position="409"/>
    </location>
</feature>
<protein>
    <submittedName>
        <fullName evidence="6">Alpha/Beta hydrolase protein</fullName>
    </submittedName>
</protein>
<dbReference type="GO" id="GO:0004414">
    <property type="term" value="F:homoserine O-acetyltransferase activity"/>
    <property type="evidence" value="ECO:0007669"/>
    <property type="project" value="TreeGrafter"/>
</dbReference>
<evidence type="ECO:0000256" key="4">
    <source>
        <dbReference type="SAM" id="SignalP"/>
    </source>
</evidence>
<dbReference type="SUPFAM" id="SSF53474">
    <property type="entry name" value="alpha/beta-Hydrolases"/>
    <property type="match status" value="1"/>
</dbReference>
<dbReference type="Proteomes" id="UP000720189">
    <property type="component" value="Unassembled WGS sequence"/>
</dbReference>
<dbReference type="GO" id="GO:0009086">
    <property type="term" value="P:methionine biosynthetic process"/>
    <property type="evidence" value="ECO:0007669"/>
    <property type="project" value="TreeGrafter"/>
</dbReference>
<dbReference type="GO" id="GO:0009092">
    <property type="term" value="P:homoserine metabolic process"/>
    <property type="evidence" value="ECO:0007669"/>
    <property type="project" value="TreeGrafter"/>
</dbReference>
<comment type="caution">
    <text evidence="6">The sequence shown here is derived from an EMBL/GenBank/DDBJ whole genome shotgun (WGS) entry which is preliminary data.</text>
</comment>
<name>A0A9P9GJM5_FUSRE</name>
<feature type="region of interest" description="Disordered" evidence="3">
    <location>
        <begin position="366"/>
        <end position="488"/>
    </location>
</feature>
<evidence type="ECO:0000256" key="2">
    <source>
        <dbReference type="ARBA" id="ARBA00022679"/>
    </source>
</evidence>
<feature type="signal peptide" evidence="4">
    <location>
        <begin position="1"/>
        <end position="20"/>
    </location>
</feature>
<dbReference type="GO" id="GO:0016787">
    <property type="term" value="F:hydrolase activity"/>
    <property type="evidence" value="ECO:0007669"/>
    <property type="project" value="UniProtKB-KW"/>
</dbReference>
<evidence type="ECO:0000256" key="1">
    <source>
        <dbReference type="ARBA" id="ARBA00006886"/>
    </source>
</evidence>
<evidence type="ECO:0000256" key="3">
    <source>
        <dbReference type="SAM" id="MobiDB-lite"/>
    </source>
</evidence>
<evidence type="ECO:0000313" key="6">
    <source>
        <dbReference type="EMBL" id="KAH7240799.1"/>
    </source>
</evidence>
<keyword evidence="2" id="KW-0808">Transferase</keyword>
<dbReference type="Gene3D" id="3.40.50.1820">
    <property type="entry name" value="alpha/beta hydrolase"/>
    <property type="match status" value="1"/>
</dbReference>
<feature type="chain" id="PRO_5040412474" evidence="4">
    <location>
        <begin position="21"/>
        <end position="488"/>
    </location>
</feature>
<dbReference type="PANTHER" id="PTHR32268">
    <property type="entry name" value="HOMOSERINE O-ACETYLTRANSFERASE"/>
    <property type="match status" value="1"/>
</dbReference>
<evidence type="ECO:0000313" key="7">
    <source>
        <dbReference type="Proteomes" id="UP000720189"/>
    </source>
</evidence>
<feature type="compositionally biased region" description="Basic and acidic residues" evidence="3">
    <location>
        <begin position="472"/>
        <end position="488"/>
    </location>
</feature>
<proteinExistence type="inferred from homology"/>
<dbReference type="OrthoDB" id="9972683at2759"/>
<dbReference type="NCBIfam" id="NF005071">
    <property type="entry name" value="PRK06489.1"/>
    <property type="match status" value="1"/>
</dbReference>
<keyword evidence="7" id="KW-1185">Reference proteome</keyword>
<dbReference type="Pfam" id="PF00561">
    <property type="entry name" value="Abhydrolase_1"/>
    <property type="match status" value="1"/>
</dbReference>
<dbReference type="RefSeq" id="XP_046046313.1">
    <property type="nucleotide sequence ID" value="XM_046188287.1"/>
</dbReference>
<comment type="similarity">
    <text evidence="1">Belongs to the AB hydrolase superfamily. MetX family.</text>
</comment>